<dbReference type="EMBL" id="CAUOFW020001103">
    <property type="protein sequence ID" value="CAK9141166.1"/>
    <property type="molecule type" value="Genomic_DNA"/>
</dbReference>
<evidence type="ECO:0000256" key="1">
    <source>
        <dbReference type="ARBA" id="ARBA00009861"/>
    </source>
</evidence>
<dbReference type="AlphaFoldDB" id="A0ABC8R854"/>
<keyword evidence="2" id="KW-0808">Transferase</keyword>
<reference evidence="4 5" key="1">
    <citation type="submission" date="2024-02" db="EMBL/GenBank/DDBJ databases">
        <authorList>
            <person name="Vignale AGUSTIN F."/>
            <person name="Sosa J E."/>
            <person name="Modenutti C."/>
        </authorList>
    </citation>
    <scope>NUCLEOTIDE SEQUENCE [LARGE SCALE GENOMIC DNA]</scope>
</reference>
<evidence type="ECO:0000256" key="3">
    <source>
        <dbReference type="ARBA" id="ARBA00023315"/>
    </source>
</evidence>
<organism evidence="4 5">
    <name type="scientific">Ilex paraguariensis</name>
    <name type="common">yerba mate</name>
    <dbReference type="NCBI Taxonomy" id="185542"/>
    <lineage>
        <taxon>Eukaryota</taxon>
        <taxon>Viridiplantae</taxon>
        <taxon>Streptophyta</taxon>
        <taxon>Embryophyta</taxon>
        <taxon>Tracheophyta</taxon>
        <taxon>Spermatophyta</taxon>
        <taxon>Magnoliopsida</taxon>
        <taxon>eudicotyledons</taxon>
        <taxon>Gunneridae</taxon>
        <taxon>Pentapetalae</taxon>
        <taxon>asterids</taxon>
        <taxon>campanulids</taxon>
        <taxon>Aquifoliales</taxon>
        <taxon>Aquifoliaceae</taxon>
        <taxon>Ilex</taxon>
    </lineage>
</organism>
<evidence type="ECO:0000313" key="5">
    <source>
        <dbReference type="Proteomes" id="UP001642360"/>
    </source>
</evidence>
<comment type="similarity">
    <text evidence="1">Belongs to the plant acyltransferase family.</text>
</comment>
<dbReference type="Gene3D" id="3.30.559.10">
    <property type="entry name" value="Chloramphenicol acetyltransferase-like domain"/>
    <property type="match status" value="1"/>
</dbReference>
<dbReference type="Proteomes" id="UP001642360">
    <property type="component" value="Unassembled WGS sequence"/>
</dbReference>
<dbReference type="PANTHER" id="PTHR31623:SF25">
    <property type="entry name" value="VINORINE SYNTHASE-LIKE"/>
    <property type="match status" value="1"/>
</dbReference>
<protein>
    <submittedName>
        <fullName evidence="4">Uncharacterized protein</fullName>
    </submittedName>
</protein>
<proteinExistence type="inferred from homology"/>
<dbReference type="PANTHER" id="PTHR31623">
    <property type="entry name" value="F21J9.9"/>
    <property type="match status" value="1"/>
</dbReference>
<dbReference type="GO" id="GO:0016746">
    <property type="term" value="F:acyltransferase activity"/>
    <property type="evidence" value="ECO:0007669"/>
    <property type="project" value="UniProtKB-KW"/>
</dbReference>
<evidence type="ECO:0000313" key="4">
    <source>
        <dbReference type="EMBL" id="CAK9141166.1"/>
    </source>
</evidence>
<keyword evidence="3" id="KW-0012">Acyltransferase</keyword>
<dbReference type="InterPro" id="IPR023213">
    <property type="entry name" value="CAT-like_dom_sf"/>
</dbReference>
<gene>
    <name evidence="4" type="ORF">ILEXP_LOCUS8696</name>
</gene>
<name>A0ABC8R854_9AQUA</name>
<comment type="caution">
    <text evidence="4">The sequence shown here is derived from an EMBL/GenBank/DDBJ whole genome shotgun (WGS) entry which is preliminary data.</text>
</comment>
<dbReference type="Pfam" id="PF02458">
    <property type="entry name" value="Transferase"/>
    <property type="match status" value="1"/>
</dbReference>
<evidence type="ECO:0000256" key="2">
    <source>
        <dbReference type="ARBA" id="ARBA00022679"/>
    </source>
</evidence>
<keyword evidence="5" id="KW-1185">Reference proteome</keyword>
<sequence>MTKFNDLNAIISKEKIVTRRFVFDKSKLETLKKSACSATESTVKDPTRVEAVSTFIWSHFMEVVNAKAKMDSKKLFAAVHVVNLRPKMNPPLSDHAFGNLWRFSLAVSKPEENKDYHDLVFQA</sequence>
<accession>A0ABC8R854</accession>